<reference evidence="8 9" key="1">
    <citation type="journal article" date="2016" name="Genome Biol. Evol.">
        <title>Divergent and convergent evolution of fungal pathogenicity.</title>
        <authorList>
            <person name="Shang Y."/>
            <person name="Xiao G."/>
            <person name="Zheng P."/>
            <person name="Cen K."/>
            <person name="Zhan S."/>
            <person name="Wang C."/>
        </authorList>
    </citation>
    <scope>NUCLEOTIDE SEQUENCE [LARGE SCALE GENOMIC DNA]</scope>
    <source>
        <strain evidence="8 9">RCEF 2490</strain>
    </source>
</reference>
<comment type="caution">
    <text evidence="8">The sequence shown here is derived from an EMBL/GenBank/DDBJ whole genome shotgun (WGS) entry which is preliminary data.</text>
</comment>
<dbReference type="PANTHER" id="PTHR39608:SF1">
    <property type="entry name" value="INTEGRAL MEMBRANE PROTEIN (AFU_ORTHOLOGUE AFUA_5G08640)"/>
    <property type="match status" value="1"/>
</dbReference>
<keyword evidence="3 6" id="KW-1133">Transmembrane helix</keyword>
<feature type="compositionally biased region" description="Basic and acidic residues" evidence="5">
    <location>
        <begin position="162"/>
        <end position="174"/>
    </location>
</feature>
<dbReference type="EMBL" id="AZGY01000030">
    <property type="protein sequence ID" value="KZZ88354.1"/>
    <property type="molecule type" value="Genomic_DNA"/>
</dbReference>
<keyword evidence="9" id="KW-1185">Reference proteome</keyword>
<evidence type="ECO:0000259" key="7">
    <source>
        <dbReference type="Pfam" id="PF01284"/>
    </source>
</evidence>
<evidence type="ECO:0000313" key="9">
    <source>
        <dbReference type="Proteomes" id="UP000078544"/>
    </source>
</evidence>
<feature type="domain" description="MARVEL" evidence="7">
    <location>
        <begin position="11"/>
        <end position="138"/>
    </location>
</feature>
<comment type="subcellular location">
    <subcellularLocation>
        <location evidence="1">Membrane</location>
        <topology evidence="1">Multi-pass membrane protein</topology>
    </subcellularLocation>
</comment>
<evidence type="ECO:0000256" key="2">
    <source>
        <dbReference type="ARBA" id="ARBA00022692"/>
    </source>
</evidence>
<evidence type="ECO:0000256" key="6">
    <source>
        <dbReference type="SAM" id="Phobius"/>
    </source>
</evidence>
<evidence type="ECO:0000256" key="4">
    <source>
        <dbReference type="ARBA" id="ARBA00023136"/>
    </source>
</evidence>
<proteinExistence type="predicted"/>
<dbReference type="PANTHER" id="PTHR39608">
    <property type="entry name" value="INTEGRAL MEMBRANE PROTEIN (AFU_ORTHOLOGUE AFUA_5G08640)"/>
    <property type="match status" value="1"/>
</dbReference>
<evidence type="ECO:0000256" key="5">
    <source>
        <dbReference type="SAM" id="MobiDB-lite"/>
    </source>
</evidence>
<keyword evidence="4 6" id="KW-0472">Membrane</keyword>
<feature type="transmembrane region" description="Helical" evidence="6">
    <location>
        <begin position="78"/>
        <end position="98"/>
    </location>
</feature>
<feature type="transmembrane region" description="Helical" evidence="6">
    <location>
        <begin position="118"/>
        <end position="142"/>
    </location>
</feature>
<protein>
    <submittedName>
        <fullName evidence="8">Integral membrane protein</fullName>
    </submittedName>
</protein>
<dbReference type="AlphaFoldDB" id="A0A167W3E7"/>
<feature type="transmembrane region" description="Helical" evidence="6">
    <location>
        <begin position="12"/>
        <end position="34"/>
    </location>
</feature>
<dbReference type="InterPro" id="IPR008253">
    <property type="entry name" value="Marvel"/>
</dbReference>
<dbReference type="Pfam" id="PF01284">
    <property type="entry name" value="MARVEL"/>
    <property type="match status" value="1"/>
</dbReference>
<accession>A0A167W3E7</accession>
<evidence type="ECO:0000256" key="3">
    <source>
        <dbReference type="ARBA" id="ARBA00022989"/>
    </source>
</evidence>
<organism evidence="8 9">
    <name type="scientific">Moelleriella libera RCEF 2490</name>
    <dbReference type="NCBI Taxonomy" id="1081109"/>
    <lineage>
        <taxon>Eukaryota</taxon>
        <taxon>Fungi</taxon>
        <taxon>Dikarya</taxon>
        <taxon>Ascomycota</taxon>
        <taxon>Pezizomycotina</taxon>
        <taxon>Sordariomycetes</taxon>
        <taxon>Hypocreomycetidae</taxon>
        <taxon>Hypocreales</taxon>
        <taxon>Clavicipitaceae</taxon>
        <taxon>Moelleriella</taxon>
    </lineage>
</organism>
<dbReference type="GO" id="GO:0016020">
    <property type="term" value="C:membrane"/>
    <property type="evidence" value="ECO:0007669"/>
    <property type="project" value="UniProtKB-SubCell"/>
</dbReference>
<sequence length="174" mass="19519">MKFPSLFYAVTLLMRVLQFASAVIVLGLAGLMLQKFDTSKSNLGRFSYTVCVAVFGMIAAPLTLLPRLNVLALTSVDLVMSLMWWAVFGLLFNFLGFPPDWVILTSNTDVFDDQYEELNTMTAFAFISAMLTLLSSIFDCFVDSRGEKRYDNEMARASRTGDMPKERDQAETSD</sequence>
<evidence type="ECO:0000256" key="1">
    <source>
        <dbReference type="ARBA" id="ARBA00004141"/>
    </source>
</evidence>
<gene>
    <name evidence="8" type="ORF">AAL_08117</name>
</gene>
<name>A0A167W3E7_9HYPO</name>
<feature type="region of interest" description="Disordered" evidence="5">
    <location>
        <begin position="153"/>
        <end position="174"/>
    </location>
</feature>
<keyword evidence="2 6" id="KW-0812">Transmembrane</keyword>
<feature type="transmembrane region" description="Helical" evidence="6">
    <location>
        <begin position="46"/>
        <end position="66"/>
    </location>
</feature>
<dbReference type="Proteomes" id="UP000078544">
    <property type="component" value="Unassembled WGS sequence"/>
</dbReference>
<evidence type="ECO:0000313" key="8">
    <source>
        <dbReference type="EMBL" id="KZZ88354.1"/>
    </source>
</evidence>